<dbReference type="InterPro" id="IPR005653">
    <property type="entry name" value="OstA-like_N"/>
</dbReference>
<dbReference type="KEGG" id="rbg:BG454_10680"/>
<reference evidence="4 5" key="1">
    <citation type="submission" date="2017-11" db="EMBL/GenBank/DDBJ databases">
        <title>Revised Sequence and Annotation of the Rhodobaca barguzinensis strain alga05 Genome.</title>
        <authorList>
            <person name="Kopejtka K."/>
            <person name="Tomasch J.M."/>
            <person name="Bunk B."/>
            <person name="Koblizek M."/>
        </authorList>
    </citation>
    <scope>NUCLEOTIDE SEQUENCE [LARGE SCALE GENOMIC DNA]</scope>
    <source>
        <strain evidence="5">alga05</strain>
    </source>
</reference>
<keyword evidence="5" id="KW-1185">Reference proteome</keyword>
<feature type="chain" id="PRO_5014843037" evidence="2">
    <location>
        <begin position="17"/>
        <end position="158"/>
    </location>
</feature>
<dbReference type="STRING" id="441209.GCA_001870665_01914"/>
<dbReference type="Pfam" id="PF03968">
    <property type="entry name" value="LptD_N"/>
    <property type="match status" value="1"/>
</dbReference>
<evidence type="ECO:0000313" key="5">
    <source>
        <dbReference type="Proteomes" id="UP000228948"/>
    </source>
</evidence>
<dbReference type="Gene3D" id="2.60.450.10">
    <property type="entry name" value="Lipopolysaccharide (LPS) transport protein A like domain"/>
    <property type="match status" value="1"/>
</dbReference>
<dbReference type="InterPro" id="IPR052037">
    <property type="entry name" value="LPS_export_LptA"/>
</dbReference>
<accession>A0A2K8KL23</accession>
<gene>
    <name evidence="4" type="ORF">BG454_10680</name>
</gene>
<dbReference type="EMBL" id="CP024899">
    <property type="protein sequence ID" value="ATX67838.1"/>
    <property type="molecule type" value="Genomic_DNA"/>
</dbReference>
<protein>
    <submittedName>
        <fullName evidence="4">Lipopolysaccharide transport periplasmic protein LptA</fullName>
    </submittedName>
</protein>
<evidence type="ECO:0000313" key="4">
    <source>
        <dbReference type="EMBL" id="ATX67838.1"/>
    </source>
</evidence>
<dbReference type="GO" id="GO:0017089">
    <property type="term" value="F:glycolipid transfer activity"/>
    <property type="evidence" value="ECO:0007669"/>
    <property type="project" value="TreeGrafter"/>
</dbReference>
<dbReference type="AlphaFoldDB" id="A0A2K8KL23"/>
<name>A0A2K8KL23_9RHOB</name>
<dbReference type="OrthoDB" id="9811926at2"/>
<sequence length="158" mass="16442">MRTALALILFSAHAAAAQGTGLSFSGLDAVRGLPVEVRSDELRVDNSTGETLFSGNAVLGQGDMRIAAPQIRIIYATENGGRIERLEASGGVTLVTAEEAAEAQSAVYEVAAGTVTMRGDVILTQGQNVLSGDTLNVNLRSGQGRMDGNVRTIIQTNP</sequence>
<dbReference type="PANTHER" id="PTHR36504">
    <property type="entry name" value="LIPOPOLYSACCHARIDE EXPORT SYSTEM PROTEIN LPTA"/>
    <property type="match status" value="1"/>
</dbReference>
<evidence type="ECO:0000256" key="1">
    <source>
        <dbReference type="ARBA" id="ARBA00022729"/>
    </source>
</evidence>
<proteinExistence type="predicted"/>
<dbReference type="GO" id="GO:0015920">
    <property type="term" value="P:lipopolysaccharide transport"/>
    <property type="evidence" value="ECO:0007669"/>
    <property type="project" value="TreeGrafter"/>
</dbReference>
<organism evidence="4 5">
    <name type="scientific">Roseinatronobacter bogoriensis subsp. barguzinensis</name>
    <dbReference type="NCBI Taxonomy" id="441209"/>
    <lineage>
        <taxon>Bacteria</taxon>
        <taxon>Pseudomonadati</taxon>
        <taxon>Pseudomonadota</taxon>
        <taxon>Alphaproteobacteria</taxon>
        <taxon>Rhodobacterales</taxon>
        <taxon>Paracoccaceae</taxon>
        <taxon>Roseinatronobacter</taxon>
    </lineage>
</organism>
<dbReference type="PANTHER" id="PTHR36504:SF1">
    <property type="entry name" value="LIPOPOLYSACCHARIDE EXPORT SYSTEM PROTEIN LPTA"/>
    <property type="match status" value="1"/>
</dbReference>
<feature type="signal peptide" evidence="2">
    <location>
        <begin position="1"/>
        <end position="16"/>
    </location>
</feature>
<evidence type="ECO:0000259" key="3">
    <source>
        <dbReference type="Pfam" id="PF03968"/>
    </source>
</evidence>
<feature type="domain" description="Organic solvent tolerance-like N-terminal" evidence="3">
    <location>
        <begin position="36"/>
        <end position="142"/>
    </location>
</feature>
<dbReference type="Proteomes" id="UP000228948">
    <property type="component" value="Chromosome"/>
</dbReference>
<keyword evidence="1 2" id="KW-0732">Signal</keyword>
<dbReference type="GO" id="GO:0030288">
    <property type="term" value="C:outer membrane-bounded periplasmic space"/>
    <property type="evidence" value="ECO:0007669"/>
    <property type="project" value="TreeGrafter"/>
</dbReference>
<evidence type="ECO:0000256" key="2">
    <source>
        <dbReference type="SAM" id="SignalP"/>
    </source>
</evidence>
<dbReference type="GO" id="GO:0009279">
    <property type="term" value="C:cell outer membrane"/>
    <property type="evidence" value="ECO:0007669"/>
    <property type="project" value="TreeGrafter"/>
</dbReference>